<evidence type="ECO:0000256" key="1">
    <source>
        <dbReference type="SAM" id="SignalP"/>
    </source>
</evidence>
<comment type="caution">
    <text evidence="2">The sequence shown here is derived from an EMBL/GenBank/DDBJ whole genome shotgun (WGS) entry which is preliminary data.</text>
</comment>
<reference evidence="2 3" key="1">
    <citation type="submission" date="2019-10" db="EMBL/GenBank/DDBJ databases">
        <title>New species of Slilvanegrellaceae.</title>
        <authorList>
            <person name="Pitt A."/>
            <person name="Hahn M.W."/>
        </authorList>
    </citation>
    <scope>NUCLEOTIDE SEQUENCE [LARGE SCALE GENOMIC DNA]</scope>
    <source>
        <strain evidence="2 3">SP-Ram-0.45-NSY-1</strain>
    </source>
</reference>
<feature type="chain" id="PRO_5026942905" evidence="1">
    <location>
        <begin position="25"/>
        <end position="99"/>
    </location>
</feature>
<organism evidence="2 3">
    <name type="scientific">Silvanigrella paludirubra</name>
    <dbReference type="NCBI Taxonomy" id="2499159"/>
    <lineage>
        <taxon>Bacteria</taxon>
        <taxon>Pseudomonadati</taxon>
        <taxon>Bdellovibrionota</taxon>
        <taxon>Oligoflexia</taxon>
        <taxon>Silvanigrellales</taxon>
        <taxon>Silvanigrellaceae</taxon>
        <taxon>Silvanigrella</taxon>
    </lineage>
</organism>
<feature type="signal peptide" evidence="1">
    <location>
        <begin position="1"/>
        <end position="24"/>
    </location>
</feature>
<dbReference type="Proteomes" id="UP000437748">
    <property type="component" value="Unassembled WGS sequence"/>
</dbReference>
<evidence type="ECO:0000313" key="3">
    <source>
        <dbReference type="Proteomes" id="UP000437748"/>
    </source>
</evidence>
<dbReference type="RefSeq" id="WP_153419521.1">
    <property type="nucleotide sequence ID" value="NZ_WFLM01000002.1"/>
</dbReference>
<sequence length="99" mass="11659">MKKILFIKIFVSMSVLYFISSANAQYFKPSIDGSWLISFEKIKPQVTSNNYLLNKWKSIFFNKYFKTSTDETFRLNSIVAENLKFSKDIVTFKADKYIV</sequence>
<keyword evidence="3" id="KW-1185">Reference proteome</keyword>
<dbReference type="AlphaFoldDB" id="A0A6N6VUA7"/>
<dbReference type="EMBL" id="WFLM01000002">
    <property type="protein sequence ID" value="KAB8039910.1"/>
    <property type="molecule type" value="Genomic_DNA"/>
</dbReference>
<accession>A0A6N6VUA7</accession>
<evidence type="ECO:0000313" key="2">
    <source>
        <dbReference type="EMBL" id="KAB8039910.1"/>
    </source>
</evidence>
<protein>
    <submittedName>
        <fullName evidence="2">Uncharacterized protein</fullName>
    </submittedName>
</protein>
<keyword evidence="1" id="KW-0732">Signal</keyword>
<name>A0A6N6VUA7_9BACT</name>
<proteinExistence type="predicted"/>
<gene>
    <name evidence="2" type="ORF">GCL60_06515</name>
</gene>